<name>M5PPS6_DESAF</name>
<gene>
    <name evidence="3" type="ORF">PCS_03193</name>
</gene>
<proteinExistence type="inferred from homology"/>
<comment type="function">
    <text evidence="2">NDH-1 shuttles electrons from NADH, via FMN and iron-sulfur (Fe-S) centers, to quinones in the respiratory chain. Couples the redox reaction to proton translocation (for every two electrons transferred, four hydrogen ions are translocated across the cytoplasmic membrane), and thus conserves the redox energy in a proton gradient.</text>
</comment>
<keyword evidence="2" id="KW-0812">Transmembrane</keyword>
<protein>
    <recommendedName>
        <fullName evidence="2">NADH-quinone oxidoreductase subunit J</fullName>
        <ecNumber evidence="2">7.1.1.-</ecNumber>
    </recommendedName>
</protein>
<feature type="transmembrane region" description="Helical" evidence="2">
    <location>
        <begin position="56"/>
        <end position="75"/>
    </location>
</feature>
<dbReference type="AlphaFoldDB" id="M5PPS6"/>
<dbReference type="OrthoDB" id="5405547at2"/>
<dbReference type="GO" id="GO:0005886">
    <property type="term" value="C:plasma membrane"/>
    <property type="evidence" value="ECO:0007669"/>
    <property type="project" value="UniProtKB-SubCell"/>
</dbReference>
<evidence type="ECO:0000313" key="3">
    <source>
        <dbReference type="EMBL" id="EMG35994.1"/>
    </source>
</evidence>
<dbReference type="EC" id="7.1.1.-" evidence="2"/>
<keyword evidence="2" id="KW-1003">Cell membrane</keyword>
<reference evidence="3 4" key="1">
    <citation type="journal article" date="2013" name="Genome Announc.">
        <title>Draft Genome Sequence for Desulfovibrio africanus Strain PCS.</title>
        <authorList>
            <person name="Brown S.D."/>
            <person name="Utturkar S.M."/>
            <person name="Arkin A.P."/>
            <person name="Deutschbauer A.M."/>
            <person name="Elias D.A."/>
            <person name="Hazen T.C."/>
            <person name="Chakraborty R."/>
        </authorList>
    </citation>
    <scope>NUCLEOTIDE SEQUENCE [LARGE SCALE GENOMIC DNA]</scope>
    <source>
        <strain evidence="3 4">PCS</strain>
    </source>
</reference>
<dbReference type="GO" id="GO:0008137">
    <property type="term" value="F:NADH dehydrogenase (ubiquinone) activity"/>
    <property type="evidence" value="ECO:0007669"/>
    <property type="project" value="UniProtKB-UniRule"/>
</dbReference>
<keyword evidence="2" id="KW-0874">Quinone</keyword>
<dbReference type="Proteomes" id="UP000011922">
    <property type="component" value="Unassembled WGS sequence"/>
</dbReference>
<feature type="transmembrane region" description="Helical" evidence="2">
    <location>
        <begin position="95"/>
        <end position="114"/>
    </location>
</feature>
<keyword evidence="2" id="KW-0472">Membrane</keyword>
<keyword evidence="3" id="KW-0560">Oxidoreductase</keyword>
<evidence type="ECO:0000313" key="4">
    <source>
        <dbReference type="Proteomes" id="UP000011922"/>
    </source>
</evidence>
<dbReference type="Gene3D" id="1.20.120.1200">
    <property type="entry name" value="NADH-ubiquinone/plastoquinone oxidoreductase chain 6, subunit NuoJ"/>
    <property type="match status" value="1"/>
</dbReference>
<keyword evidence="2" id="KW-1133">Transmembrane helix</keyword>
<dbReference type="GO" id="GO:0048038">
    <property type="term" value="F:quinone binding"/>
    <property type="evidence" value="ECO:0007669"/>
    <property type="project" value="UniProtKB-UniRule"/>
</dbReference>
<comment type="similarity">
    <text evidence="1 2">Belongs to the complex I subunit 6 family.</text>
</comment>
<dbReference type="PANTHER" id="PTHR33269">
    <property type="entry name" value="NADH-UBIQUINONE OXIDOREDUCTASE CHAIN 6"/>
    <property type="match status" value="1"/>
</dbReference>
<comment type="catalytic activity">
    <reaction evidence="2">
        <text>a quinone + NADH + 5 H(+)(in) = a quinol + NAD(+) + 4 H(+)(out)</text>
        <dbReference type="Rhea" id="RHEA:57888"/>
        <dbReference type="ChEBI" id="CHEBI:15378"/>
        <dbReference type="ChEBI" id="CHEBI:24646"/>
        <dbReference type="ChEBI" id="CHEBI:57540"/>
        <dbReference type="ChEBI" id="CHEBI:57945"/>
        <dbReference type="ChEBI" id="CHEBI:132124"/>
    </reaction>
</comment>
<feature type="transmembrane region" description="Helical" evidence="2">
    <location>
        <begin position="6"/>
        <end position="25"/>
    </location>
</feature>
<dbReference type="PANTHER" id="PTHR33269:SF17">
    <property type="entry name" value="NADH-UBIQUINONE OXIDOREDUCTASE CHAIN 6"/>
    <property type="match status" value="1"/>
</dbReference>
<dbReference type="InterPro" id="IPR042106">
    <property type="entry name" value="Nuo/plastoQ_OxRdtase_6_NuoJ"/>
</dbReference>
<keyword evidence="2" id="KW-0520">NAD</keyword>
<evidence type="ECO:0000256" key="2">
    <source>
        <dbReference type="RuleBase" id="RU004429"/>
    </source>
</evidence>
<feature type="transmembrane region" description="Helical" evidence="2">
    <location>
        <begin position="32"/>
        <end position="50"/>
    </location>
</feature>
<dbReference type="InterPro" id="IPR001457">
    <property type="entry name" value="NADH_UbQ/plastoQ_OxRdtase_su6"/>
</dbReference>
<dbReference type="PATRIC" id="fig|1262666.3.peg.3235"/>
<comment type="subcellular location">
    <subcellularLocation>
        <location evidence="2">Cell membrane</location>
        <topology evidence="2">Multi-pass membrane protein</topology>
    </subcellularLocation>
</comment>
<feature type="transmembrane region" description="Helical" evidence="2">
    <location>
        <begin position="140"/>
        <end position="163"/>
    </location>
</feature>
<dbReference type="Pfam" id="PF00499">
    <property type="entry name" value="Oxidored_q3"/>
    <property type="match status" value="1"/>
</dbReference>
<organism evidence="3 4">
    <name type="scientific">Desulfocurvibacter africanus PCS</name>
    <dbReference type="NCBI Taxonomy" id="1262666"/>
    <lineage>
        <taxon>Bacteria</taxon>
        <taxon>Pseudomonadati</taxon>
        <taxon>Thermodesulfobacteriota</taxon>
        <taxon>Desulfovibrionia</taxon>
        <taxon>Desulfovibrionales</taxon>
        <taxon>Desulfovibrionaceae</taxon>
        <taxon>Desulfocurvibacter</taxon>
    </lineage>
</organism>
<dbReference type="RefSeq" id="WP_005988991.1">
    <property type="nucleotide sequence ID" value="NZ_AOSV01000036.1"/>
</dbReference>
<sequence>MEFLAKAAFVFYVLVIAGGSLAAALSHNMVRALLGLILTMFGVAGMYMLLNAPFVALMQVLVYVGAVAVLVFFAIMLTRTPTGGEESQPNPWRKYLLALLTAMLPGAALGWVWLKHPVLSDVTPVQAPMEALGQGLMEPYILAFELISVVLFVAMSGAVILAFRKRGS</sequence>
<comment type="caution">
    <text evidence="3">The sequence shown here is derived from an EMBL/GenBank/DDBJ whole genome shotgun (WGS) entry which is preliminary data.</text>
</comment>
<evidence type="ECO:0000256" key="1">
    <source>
        <dbReference type="ARBA" id="ARBA00005698"/>
    </source>
</evidence>
<dbReference type="EMBL" id="AOSV01000036">
    <property type="protein sequence ID" value="EMG35994.1"/>
    <property type="molecule type" value="Genomic_DNA"/>
</dbReference>
<dbReference type="GO" id="GO:0016491">
    <property type="term" value="F:oxidoreductase activity"/>
    <property type="evidence" value="ECO:0007669"/>
    <property type="project" value="UniProtKB-KW"/>
</dbReference>
<accession>M5PPS6</accession>